<evidence type="ECO:0000259" key="4">
    <source>
        <dbReference type="PROSITE" id="PS51643"/>
    </source>
</evidence>
<evidence type="ECO:0000313" key="5">
    <source>
        <dbReference type="EMBL" id="MBO8450527.1"/>
    </source>
</evidence>
<gene>
    <name evidence="5" type="ORF">IAA96_05410</name>
</gene>
<dbReference type="AlphaFoldDB" id="A0A9D9HHR7"/>
<dbReference type="EMBL" id="JADIMS010000096">
    <property type="protein sequence ID" value="MBO8450527.1"/>
    <property type="molecule type" value="Genomic_DNA"/>
</dbReference>
<name>A0A9D9HHR7_9SPIR</name>
<dbReference type="GO" id="GO:0004519">
    <property type="term" value="F:endonuclease activity"/>
    <property type="evidence" value="ECO:0007669"/>
    <property type="project" value="UniProtKB-KW"/>
</dbReference>
<protein>
    <submittedName>
        <fullName evidence="5">CRISPR-associated endonuclease Cas3</fullName>
    </submittedName>
</protein>
<accession>A0A9D9HHR7</accession>
<reference evidence="5" key="1">
    <citation type="submission" date="2020-10" db="EMBL/GenBank/DDBJ databases">
        <authorList>
            <person name="Gilroy R."/>
        </authorList>
    </citation>
    <scope>NUCLEOTIDE SEQUENCE</scope>
    <source>
        <strain evidence="5">B3-4054</strain>
    </source>
</reference>
<dbReference type="SUPFAM" id="SSF109604">
    <property type="entry name" value="HD-domain/PDEase-like"/>
    <property type="match status" value="1"/>
</dbReference>
<dbReference type="InterPro" id="IPR006675">
    <property type="entry name" value="HDIG_dom"/>
</dbReference>
<keyword evidence="5" id="KW-0540">Nuclease</keyword>
<keyword evidence="1" id="KW-0479">Metal-binding</keyword>
<reference evidence="5" key="2">
    <citation type="journal article" date="2021" name="PeerJ">
        <title>Extensive microbial diversity within the chicken gut microbiome revealed by metagenomics and culture.</title>
        <authorList>
            <person name="Gilroy R."/>
            <person name="Ravi A."/>
            <person name="Getino M."/>
            <person name="Pursley I."/>
            <person name="Horton D.L."/>
            <person name="Alikhan N.F."/>
            <person name="Baker D."/>
            <person name="Gharbi K."/>
            <person name="Hall N."/>
            <person name="Watson M."/>
            <person name="Adriaenssens E.M."/>
            <person name="Foster-Nyarko E."/>
            <person name="Jarju S."/>
            <person name="Secka A."/>
            <person name="Antonio M."/>
            <person name="Oren A."/>
            <person name="Chaudhuri R.R."/>
            <person name="La Ragione R."/>
            <person name="Hildebrand F."/>
            <person name="Pallen M.J."/>
        </authorList>
    </citation>
    <scope>NUCLEOTIDE SEQUENCE</scope>
    <source>
        <strain evidence="5">B3-4054</strain>
    </source>
</reference>
<evidence type="ECO:0000256" key="2">
    <source>
        <dbReference type="ARBA" id="ARBA00022801"/>
    </source>
</evidence>
<dbReference type="GO" id="GO:0046872">
    <property type="term" value="F:metal ion binding"/>
    <property type="evidence" value="ECO:0007669"/>
    <property type="project" value="UniProtKB-KW"/>
</dbReference>
<dbReference type="InterPro" id="IPR038257">
    <property type="entry name" value="CRISPR-assoc_Cas3_HD_sf"/>
</dbReference>
<feature type="domain" description="HD Cas3-type" evidence="4">
    <location>
        <begin position="1"/>
        <end position="124"/>
    </location>
</feature>
<dbReference type="Pfam" id="PF01966">
    <property type="entry name" value="HD"/>
    <property type="match status" value="1"/>
</dbReference>
<dbReference type="GO" id="GO:0051607">
    <property type="term" value="P:defense response to virus"/>
    <property type="evidence" value="ECO:0007669"/>
    <property type="project" value="UniProtKB-KW"/>
</dbReference>
<comment type="caution">
    <text evidence="5">The sequence shown here is derived from an EMBL/GenBank/DDBJ whole genome shotgun (WGS) entry which is preliminary data.</text>
</comment>
<dbReference type="CDD" id="cd09641">
    <property type="entry name" value="Cas3''_I"/>
    <property type="match status" value="1"/>
</dbReference>
<dbReference type="InterPro" id="IPR006483">
    <property type="entry name" value="CRISPR-assoc_Cas3_HD"/>
</dbReference>
<dbReference type="NCBIfam" id="TIGR00277">
    <property type="entry name" value="HDIG"/>
    <property type="match status" value="1"/>
</dbReference>
<evidence type="ECO:0000256" key="3">
    <source>
        <dbReference type="ARBA" id="ARBA00023118"/>
    </source>
</evidence>
<keyword evidence="2" id="KW-0378">Hydrolase</keyword>
<dbReference type="Proteomes" id="UP000823616">
    <property type="component" value="Unassembled WGS sequence"/>
</dbReference>
<keyword evidence="5" id="KW-0255">Endonuclease</keyword>
<proteinExistence type="predicted"/>
<organism evidence="5 6">
    <name type="scientific">Candidatus Avitreponema avistercoris</name>
    <dbReference type="NCBI Taxonomy" id="2840705"/>
    <lineage>
        <taxon>Bacteria</taxon>
        <taxon>Pseudomonadati</taxon>
        <taxon>Spirochaetota</taxon>
        <taxon>Spirochaetia</taxon>
        <taxon>Spirochaetales</taxon>
        <taxon>Candidatus Avitreponema</taxon>
    </lineage>
</organism>
<dbReference type="PROSITE" id="PS51643">
    <property type="entry name" value="HD_CAS3"/>
    <property type="match status" value="1"/>
</dbReference>
<dbReference type="GO" id="GO:0016787">
    <property type="term" value="F:hydrolase activity"/>
    <property type="evidence" value="ECO:0007669"/>
    <property type="project" value="UniProtKB-KW"/>
</dbReference>
<dbReference type="Gene3D" id="1.10.3210.30">
    <property type="match status" value="1"/>
</dbReference>
<dbReference type="NCBIfam" id="TIGR01596">
    <property type="entry name" value="cas3_HD"/>
    <property type="match status" value="1"/>
</dbReference>
<evidence type="ECO:0000313" key="6">
    <source>
        <dbReference type="Proteomes" id="UP000823616"/>
    </source>
</evidence>
<sequence>MEDHLLETEKLAAGFGDDLGYGFFLKLAALFHDVGKSSDLWQEYLWNSVRGKRQIKMDHATAGAQILQKYAGENPDRSTIIGLTAIQSVIMFHHGSGLPDFIAPDGCSEFLNRLKKQDKHIDLD</sequence>
<feature type="non-terminal residue" evidence="5">
    <location>
        <position position="124"/>
    </location>
</feature>
<keyword evidence="3" id="KW-0051">Antiviral defense</keyword>
<dbReference type="InterPro" id="IPR006674">
    <property type="entry name" value="HD_domain"/>
</dbReference>
<evidence type="ECO:0000256" key="1">
    <source>
        <dbReference type="ARBA" id="ARBA00022723"/>
    </source>
</evidence>